<proteinExistence type="predicted"/>
<dbReference type="SMART" id="SM00100">
    <property type="entry name" value="cNMP"/>
    <property type="match status" value="1"/>
</dbReference>
<accession>A0A2S6N820</accession>
<name>A0A2S6N820_9HYPH</name>
<dbReference type="Pfam" id="PF00027">
    <property type="entry name" value="cNMP_binding"/>
    <property type="match status" value="1"/>
</dbReference>
<dbReference type="EMBL" id="NHSJ01000073">
    <property type="protein sequence ID" value="PPQ30760.1"/>
    <property type="molecule type" value="Genomic_DNA"/>
</dbReference>
<evidence type="ECO:0000313" key="1">
    <source>
        <dbReference type="EMBL" id="PPQ30760.1"/>
    </source>
</evidence>
<dbReference type="GO" id="GO:0005829">
    <property type="term" value="C:cytosol"/>
    <property type="evidence" value="ECO:0007669"/>
    <property type="project" value="TreeGrafter"/>
</dbReference>
<dbReference type="InterPro" id="IPR000595">
    <property type="entry name" value="cNMP-bd_dom"/>
</dbReference>
<dbReference type="InterPro" id="IPR018488">
    <property type="entry name" value="cNMP-bd_CS"/>
</dbReference>
<comment type="caution">
    <text evidence="1">The sequence shown here is derived from an EMBL/GenBank/DDBJ whole genome shotgun (WGS) entry which is preliminary data.</text>
</comment>
<dbReference type="CDD" id="cd00038">
    <property type="entry name" value="CAP_ED"/>
    <property type="match status" value="1"/>
</dbReference>
<dbReference type="InterPro" id="IPR014710">
    <property type="entry name" value="RmlC-like_jellyroll"/>
</dbReference>
<dbReference type="RefSeq" id="WP_104508069.1">
    <property type="nucleotide sequence ID" value="NZ_JACIGC010000004.1"/>
</dbReference>
<evidence type="ECO:0000313" key="2">
    <source>
        <dbReference type="Proteomes" id="UP000239089"/>
    </source>
</evidence>
<dbReference type="GO" id="GO:0003700">
    <property type="term" value="F:DNA-binding transcription factor activity"/>
    <property type="evidence" value="ECO:0007669"/>
    <property type="project" value="TreeGrafter"/>
</dbReference>
<dbReference type="PROSITE" id="PS00889">
    <property type="entry name" value="CNMP_BINDING_2"/>
    <property type="match status" value="1"/>
</dbReference>
<gene>
    <name evidence="1" type="ORF">CCR94_11395</name>
</gene>
<organism evidence="1 2">
    <name type="scientific">Rhodoblastus sphagnicola</name>
    <dbReference type="NCBI Taxonomy" id="333368"/>
    <lineage>
        <taxon>Bacteria</taxon>
        <taxon>Pseudomonadati</taxon>
        <taxon>Pseudomonadota</taxon>
        <taxon>Alphaproteobacteria</taxon>
        <taxon>Hyphomicrobiales</taxon>
        <taxon>Rhodoblastaceae</taxon>
        <taxon>Rhodoblastus</taxon>
    </lineage>
</organism>
<dbReference type="SUPFAM" id="SSF51206">
    <property type="entry name" value="cAMP-binding domain-like"/>
    <property type="match status" value="1"/>
</dbReference>
<dbReference type="PANTHER" id="PTHR24567">
    <property type="entry name" value="CRP FAMILY TRANSCRIPTIONAL REGULATORY PROTEIN"/>
    <property type="match status" value="1"/>
</dbReference>
<dbReference type="Gene3D" id="2.60.120.10">
    <property type="entry name" value="Jelly Rolls"/>
    <property type="match status" value="1"/>
</dbReference>
<dbReference type="InterPro" id="IPR018490">
    <property type="entry name" value="cNMP-bd_dom_sf"/>
</dbReference>
<dbReference type="OrthoDB" id="8086566at2"/>
<dbReference type="Proteomes" id="UP000239089">
    <property type="component" value="Unassembled WGS sequence"/>
</dbReference>
<reference evidence="1 2" key="1">
    <citation type="journal article" date="2018" name="Arch. Microbiol.">
        <title>New insights into the metabolic potential of the phototrophic purple bacterium Rhodopila globiformis DSM 161(T) from its draft genome sequence and evidence for a vanadium-dependent nitrogenase.</title>
        <authorList>
            <person name="Imhoff J.F."/>
            <person name="Rahn T."/>
            <person name="Kunzel S."/>
            <person name="Neulinger S.C."/>
        </authorList>
    </citation>
    <scope>NUCLEOTIDE SEQUENCE [LARGE SCALE GENOMIC DNA]</scope>
    <source>
        <strain evidence="1 2">DSM 16996</strain>
    </source>
</reference>
<dbReference type="PROSITE" id="PS50042">
    <property type="entry name" value="CNMP_BINDING_3"/>
    <property type="match status" value="1"/>
</dbReference>
<dbReference type="InterPro" id="IPR050397">
    <property type="entry name" value="Env_Response_Regulators"/>
</dbReference>
<keyword evidence="2" id="KW-1185">Reference proteome</keyword>
<dbReference type="AlphaFoldDB" id="A0A2S6N820"/>
<sequence>MSSENLLYLLIALAWLQTIAAIVSTVSKTMIRLRVASVLSNLFGLIVSVCSANPATLIRHIIILPIDLLRLREMRKLVASVKIAANTDLNVEWLKPFMHPVRLSQGAYVFRKGDVADNAFMLIEGAVEAPEIGRVLKPGDLFGEMAMFTAEGRRTASALCRTDVRLLAITYEQFEQLYFQNPEFGLYLVRLIVSRYQANLAQLESVETVGAPPPPAPRAGGGAEAS</sequence>
<dbReference type="PANTHER" id="PTHR24567:SF68">
    <property type="entry name" value="DNA-BINDING TRANSCRIPTIONAL DUAL REGULATOR CRP"/>
    <property type="match status" value="1"/>
</dbReference>
<protein>
    <submittedName>
        <fullName evidence="1">Crp/Fnr family transcriptional regulator</fullName>
    </submittedName>
</protein>